<dbReference type="EMBL" id="LAZR01057543">
    <property type="protein sequence ID" value="KKK71856.1"/>
    <property type="molecule type" value="Genomic_DNA"/>
</dbReference>
<keyword evidence="1" id="KW-0805">Transcription regulation</keyword>
<dbReference type="InterPro" id="IPR000524">
    <property type="entry name" value="Tscrpt_reg_HTH_GntR"/>
</dbReference>
<gene>
    <name evidence="5" type="ORF">LCGC14_2909720</name>
</gene>
<organism evidence="5">
    <name type="scientific">marine sediment metagenome</name>
    <dbReference type="NCBI Taxonomy" id="412755"/>
    <lineage>
        <taxon>unclassified sequences</taxon>
        <taxon>metagenomes</taxon>
        <taxon>ecological metagenomes</taxon>
    </lineage>
</organism>
<protein>
    <recommendedName>
        <fullName evidence="4">HTH gntR-type domain-containing protein</fullName>
    </recommendedName>
</protein>
<dbReference type="InterPro" id="IPR036390">
    <property type="entry name" value="WH_DNA-bd_sf"/>
</dbReference>
<dbReference type="SUPFAM" id="SSF46785">
    <property type="entry name" value="Winged helix' DNA-binding domain"/>
    <property type="match status" value="1"/>
</dbReference>
<comment type="caution">
    <text evidence="5">The sequence shown here is derived from an EMBL/GenBank/DDBJ whole genome shotgun (WGS) entry which is preliminary data.</text>
</comment>
<dbReference type="SMART" id="SM00345">
    <property type="entry name" value="HTH_GNTR"/>
    <property type="match status" value="1"/>
</dbReference>
<keyword evidence="3" id="KW-0804">Transcription</keyword>
<dbReference type="PANTHER" id="PTHR43537">
    <property type="entry name" value="TRANSCRIPTIONAL REGULATOR, GNTR FAMILY"/>
    <property type="match status" value="1"/>
</dbReference>
<accession>A0A0F9AI76</accession>
<dbReference type="Gene3D" id="1.10.10.10">
    <property type="entry name" value="Winged helix-like DNA-binding domain superfamily/Winged helix DNA-binding domain"/>
    <property type="match status" value="1"/>
</dbReference>
<dbReference type="GO" id="GO:0003700">
    <property type="term" value="F:DNA-binding transcription factor activity"/>
    <property type="evidence" value="ECO:0007669"/>
    <property type="project" value="InterPro"/>
</dbReference>
<evidence type="ECO:0000256" key="2">
    <source>
        <dbReference type="ARBA" id="ARBA00023125"/>
    </source>
</evidence>
<sequence>MSNATQMWDRRTGVDVVANHLYEEITSLRLLPGAKISEAEIAARFGVSRQPVRDAFSRLENLDLLLIRPQKATEVKR</sequence>
<dbReference type="AlphaFoldDB" id="A0A0F9AI76"/>
<feature type="domain" description="HTH gntR-type" evidence="4">
    <location>
        <begin position="11"/>
        <end position="77"/>
    </location>
</feature>
<dbReference type="Pfam" id="PF00392">
    <property type="entry name" value="GntR"/>
    <property type="match status" value="1"/>
</dbReference>
<feature type="non-terminal residue" evidence="5">
    <location>
        <position position="77"/>
    </location>
</feature>
<evidence type="ECO:0000313" key="5">
    <source>
        <dbReference type="EMBL" id="KKK71856.1"/>
    </source>
</evidence>
<evidence type="ECO:0000259" key="4">
    <source>
        <dbReference type="PROSITE" id="PS50949"/>
    </source>
</evidence>
<dbReference type="PROSITE" id="PS50949">
    <property type="entry name" value="HTH_GNTR"/>
    <property type="match status" value="1"/>
</dbReference>
<proteinExistence type="predicted"/>
<reference evidence="5" key="1">
    <citation type="journal article" date="2015" name="Nature">
        <title>Complex archaea that bridge the gap between prokaryotes and eukaryotes.</title>
        <authorList>
            <person name="Spang A."/>
            <person name="Saw J.H."/>
            <person name="Jorgensen S.L."/>
            <person name="Zaremba-Niedzwiedzka K."/>
            <person name="Martijn J."/>
            <person name="Lind A.E."/>
            <person name="van Eijk R."/>
            <person name="Schleper C."/>
            <person name="Guy L."/>
            <person name="Ettema T.J."/>
        </authorList>
    </citation>
    <scope>NUCLEOTIDE SEQUENCE</scope>
</reference>
<evidence type="ECO:0000256" key="3">
    <source>
        <dbReference type="ARBA" id="ARBA00023163"/>
    </source>
</evidence>
<name>A0A0F9AI76_9ZZZZ</name>
<dbReference type="PANTHER" id="PTHR43537:SF49">
    <property type="entry name" value="TRANSCRIPTIONAL REGULATORY PROTEIN"/>
    <property type="match status" value="1"/>
</dbReference>
<evidence type="ECO:0000256" key="1">
    <source>
        <dbReference type="ARBA" id="ARBA00023015"/>
    </source>
</evidence>
<dbReference type="GO" id="GO:0003677">
    <property type="term" value="F:DNA binding"/>
    <property type="evidence" value="ECO:0007669"/>
    <property type="project" value="UniProtKB-KW"/>
</dbReference>
<keyword evidence="2" id="KW-0238">DNA-binding</keyword>
<dbReference type="InterPro" id="IPR036388">
    <property type="entry name" value="WH-like_DNA-bd_sf"/>
</dbReference>